<dbReference type="EMBL" id="QRVK01000006">
    <property type="protein sequence ID" value="RGS43498.1"/>
    <property type="molecule type" value="Genomic_DNA"/>
</dbReference>
<dbReference type="AlphaFoldDB" id="A0A412ITS5"/>
<reference evidence="2 3" key="1">
    <citation type="submission" date="2018-08" db="EMBL/GenBank/DDBJ databases">
        <title>A genome reference for cultivated species of the human gut microbiota.</title>
        <authorList>
            <person name="Zou Y."/>
            <person name="Xue W."/>
            <person name="Luo G."/>
        </authorList>
    </citation>
    <scope>NUCLEOTIDE SEQUENCE [LARGE SCALE GENOMIC DNA]</scope>
    <source>
        <strain evidence="2 3">AF22-21</strain>
    </source>
</reference>
<dbReference type="OrthoDB" id="9781069at2"/>
<protein>
    <recommendedName>
        <fullName evidence="4">Conjugal transfer protein TraX</fullName>
    </recommendedName>
</protein>
<gene>
    <name evidence="2" type="ORF">DWX94_04060</name>
</gene>
<evidence type="ECO:0000256" key="1">
    <source>
        <dbReference type="SAM" id="Phobius"/>
    </source>
</evidence>
<evidence type="ECO:0000313" key="3">
    <source>
        <dbReference type="Proteomes" id="UP000283295"/>
    </source>
</evidence>
<proteinExistence type="predicted"/>
<feature type="transmembrane region" description="Helical" evidence="1">
    <location>
        <begin position="65"/>
        <end position="83"/>
    </location>
</feature>
<feature type="transmembrane region" description="Helical" evidence="1">
    <location>
        <begin position="34"/>
        <end position="53"/>
    </location>
</feature>
<accession>A0A412ITS5</accession>
<sequence>MSSKVRTVKRQSDWSSPVQAEPERFSGITTKRYYLVKWIAMITMLIDHLAFLLHSDCGLDSTTYIAMRTIGRIAFPLFCFEIVECVHFTKHRWKHLLRLFLLAVVSELPFNLLFAGSPIALSMQNVCFTFVLIFLH</sequence>
<name>A0A412ITS5_9FIRM</name>
<evidence type="ECO:0008006" key="4">
    <source>
        <dbReference type="Google" id="ProtNLM"/>
    </source>
</evidence>
<keyword evidence="1" id="KW-1133">Transmembrane helix</keyword>
<dbReference type="InterPro" id="IPR008875">
    <property type="entry name" value="TraX"/>
</dbReference>
<dbReference type="Proteomes" id="UP000283295">
    <property type="component" value="Unassembled WGS sequence"/>
</dbReference>
<feature type="transmembrane region" description="Helical" evidence="1">
    <location>
        <begin position="95"/>
        <end position="113"/>
    </location>
</feature>
<dbReference type="Pfam" id="PF05857">
    <property type="entry name" value="TraX"/>
    <property type="match status" value="1"/>
</dbReference>
<evidence type="ECO:0000313" key="2">
    <source>
        <dbReference type="EMBL" id="RGS43498.1"/>
    </source>
</evidence>
<organism evidence="2 3">
    <name type="scientific">Coprococcus eutactus</name>
    <dbReference type="NCBI Taxonomy" id="33043"/>
    <lineage>
        <taxon>Bacteria</taxon>
        <taxon>Bacillati</taxon>
        <taxon>Bacillota</taxon>
        <taxon>Clostridia</taxon>
        <taxon>Lachnospirales</taxon>
        <taxon>Lachnospiraceae</taxon>
        <taxon>Coprococcus</taxon>
    </lineage>
</organism>
<comment type="caution">
    <text evidence="2">The sequence shown here is derived from an EMBL/GenBank/DDBJ whole genome shotgun (WGS) entry which is preliminary data.</text>
</comment>
<keyword evidence="1" id="KW-0812">Transmembrane</keyword>
<keyword evidence="1" id="KW-0472">Membrane</keyword>